<name>A0ABQ4QC13_9HYPH</name>
<reference evidence="1 2" key="1">
    <citation type="journal article" date="2021" name="Front. Microbiol.">
        <title>Comprehensive Comparative Genomics and Phenotyping of Methylobacterium Species.</title>
        <authorList>
            <person name="Alessa O."/>
            <person name="Ogura Y."/>
            <person name="Fujitani Y."/>
            <person name="Takami H."/>
            <person name="Hayashi T."/>
            <person name="Sahin N."/>
            <person name="Tani A."/>
        </authorList>
    </citation>
    <scope>NUCLEOTIDE SEQUENCE [LARGE SCALE GENOMIC DNA]</scope>
    <source>
        <strain evidence="1 2">DSM 23679</strain>
    </source>
</reference>
<evidence type="ECO:0000313" key="2">
    <source>
        <dbReference type="Proteomes" id="UP001055117"/>
    </source>
</evidence>
<comment type="caution">
    <text evidence="1">The sequence shown here is derived from an EMBL/GenBank/DDBJ whole genome shotgun (WGS) entry which is preliminary data.</text>
</comment>
<protein>
    <submittedName>
        <fullName evidence="1">Uncharacterized protein</fullName>
    </submittedName>
</protein>
<evidence type="ECO:0000313" key="1">
    <source>
        <dbReference type="EMBL" id="GJD42244.1"/>
    </source>
</evidence>
<keyword evidence="2" id="KW-1185">Reference proteome</keyword>
<dbReference type="RefSeq" id="WP_238270071.1">
    <property type="nucleotide sequence ID" value="NZ_BPQG01000001.1"/>
</dbReference>
<organism evidence="1 2">
    <name type="scientific">Methylobacterium cerastii</name>
    <dbReference type="NCBI Taxonomy" id="932741"/>
    <lineage>
        <taxon>Bacteria</taxon>
        <taxon>Pseudomonadati</taxon>
        <taxon>Pseudomonadota</taxon>
        <taxon>Alphaproteobacteria</taxon>
        <taxon>Hyphomicrobiales</taxon>
        <taxon>Methylobacteriaceae</taxon>
        <taxon>Methylobacterium</taxon>
    </lineage>
</organism>
<sequence>MSESIDVSGRRIPLRRMALPEVVQRMARGIELTTEVEVTYRSMSPLVSMLAGLQEAVPNRKAHRAAEAKARRRA</sequence>
<gene>
    <name evidence="1" type="ORF">AFCDBAGC_0079</name>
</gene>
<proteinExistence type="predicted"/>
<accession>A0ABQ4QC13</accession>
<dbReference type="EMBL" id="BPQG01000001">
    <property type="protein sequence ID" value="GJD42244.1"/>
    <property type="molecule type" value="Genomic_DNA"/>
</dbReference>
<dbReference type="Proteomes" id="UP001055117">
    <property type="component" value="Unassembled WGS sequence"/>
</dbReference>